<gene>
    <name evidence="2" type="ORF">DFR31_2679</name>
</gene>
<feature type="compositionally biased region" description="Low complexity" evidence="1">
    <location>
        <begin position="102"/>
        <end position="115"/>
    </location>
</feature>
<evidence type="ECO:0000313" key="2">
    <source>
        <dbReference type="EMBL" id="RLK46547.1"/>
    </source>
</evidence>
<proteinExistence type="predicted"/>
<feature type="region of interest" description="Disordered" evidence="1">
    <location>
        <begin position="99"/>
        <end position="171"/>
    </location>
</feature>
<evidence type="ECO:0000256" key="1">
    <source>
        <dbReference type="SAM" id="MobiDB-lite"/>
    </source>
</evidence>
<dbReference type="AlphaFoldDB" id="A0A498BUB6"/>
<dbReference type="Proteomes" id="UP000275461">
    <property type="component" value="Unassembled WGS sequence"/>
</dbReference>
<evidence type="ECO:0008006" key="4">
    <source>
        <dbReference type="Google" id="ProtNLM"/>
    </source>
</evidence>
<protein>
    <recommendedName>
        <fullName evidence="4">Type VI secretion system secreted protein VgrG</fullName>
    </recommendedName>
</protein>
<dbReference type="SUPFAM" id="SSF69349">
    <property type="entry name" value="Phage fibre proteins"/>
    <property type="match status" value="1"/>
</dbReference>
<dbReference type="EMBL" id="RCDA01000006">
    <property type="protein sequence ID" value="RLK46547.1"/>
    <property type="molecule type" value="Genomic_DNA"/>
</dbReference>
<name>A0A498BUB6_9GAMM</name>
<comment type="caution">
    <text evidence="2">The sequence shown here is derived from an EMBL/GenBank/DDBJ whole genome shotgun (WGS) entry which is preliminary data.</text>
</comment>
<feature type="compositionally biased region" description="Basic and acidic residues" evidence="1">
    <location>
        <begin position="135"/>
        <end position="156"/>
    </location>
</feature>
<evidence type="ECO:0000313" key="3">
    <source>
        <dbReference type="Proteomes" id="UP000275461"/>
    </source>
</evidence>
<organism evidence="2 3">
    <name type="scientific">Alkalispirillum mobile</name>
    <dbReference type="NCBI Taxonomy" id="85925"/>
    <lineage>
        <taxon>Bacteria</taxon>
        <taxon>Pseudomonadati</taxon>
        <taxon>Pseudomonadota</taxon>
        <taxon>Gammaproteobacteria</taxon>
        <taxon>Chromatiales</taxon>
        <taxon>Ectothiorhodospiraceae</taxon>
        <taxon>Alkalispirillum</taxon>
    </lineage>
</organism>
<sequence length="171" mass="17989">RHSHLTVHGDRLAEVRGDAHLTVQGERRERTGGDQHLTVDGTLHQNLGTAQLIEAGREIHQVAGMNLVLEAGAEITLQAGGSFIKIDPAGITLSGAGIRMNSGGSPSAGSGQAAQTPALPEEAKKDEPAASQVRTKLDGPRIESVRQEAALRRERALTQPCTPADDDQGQT</sequence>
<accession>A0A498BUB6</accession>
<feature type="non-terminal residue" evidence="2">
    <location>
        <position position="1"/>
    </location>
</feature>
<reference evidence="2 3" key="1">
    <citation type="submission" date="2018-10" db="EMBL/GenBank/DDBJ databases">
        <title>Genomic Encyclopedia of Type Strains, Phase IV (KMG-IV): sequencing the most valuable type-strain genomes for metagenomic binning, comparative biology and taxonomic classification.</title>
        <authorList>
            <person name="Goeker M."/>
        </authorList>
    </citation>
    <scope>NUCLEOTIDE SEQUENCE [LARGE SCALE GENOMIC DNA]</scope>
    <source>
        <strain evidence="2 3">DSM 12769</strain>
    </source>
</reference>
<keyword evidence="3" id="KW-1185">Reference proteome</keyword>